<accession>A0A183LX59</accession>
<gene>
    <name evidence="2" type="ORF">SMRZ_LOCUS8384</name>
</gene>
<evidence type="ECO:0000313" key="2">
    <source>
        <dbReference type="EMBL" id="VDO81172.1"/>
    </source>
</evidence>
<evidence type="ECO:0000313" key="3">
    <source>
        <dbReference type="Proteomes" id="UP000277204"/>
    </source>
</evidence>
<name>A0A183LX59_9TREM</name>
<proteinExistence type="predicted"/>
<organism evidence="2 3">
    <name type="scientific">Schistosoma margrebowiei</name>
    <dbReference type="NCBI Taxonomy" id="48269"/>
    <lineage>
        <taxon>Eukaryota</taxon>
        <taxon>Metazoa</taxon>
        <taxon>Spiralia</taxon>
        <taxon>Lophotrochozoa</taxon>
        <taxon>Platyhelminthes</taxon>
        <taxon>Trematoda</taxon>
        <taxon>Digenea</taxon>
        <taxon>Strigeidida</taxon>
        <taxon>Schistosomatoidea</taxon>
        <taxon>Schistosomatidae</taxon>
        <taxon>Schistosoma</taxon>
    </lineage>
</organism>
<protein>
    <submittedName>
        <fullName evidence="2">Uncharacterized protein</fullName>
    </submittedName>
</protein>
<feature type="region of interest" description="Disordered" evidence="1">
    <location>
        <begin position="132"/>
        <end position="160"/>
    </location>
</feature>
<dbReference type="EMBL" id="UZAI01003628">
    <property type="protein sequence ID" value="VDO81172.1"/>
    <property type="molecule type" value="Genomic_DNA"/>
</dbReference>
<dbReference type="Proteomes" id="UP000277204">
    <property type="component" value="Unassembled WGS sequence"/>
</dbReference>
<keyword evidence="3" id="KW-1185">Reference proteome</keyword>
<evidence type="ECO:0000256" key="1">
    <source>
        <dbReference type="SAM" id="MobiDB-lite"/>
    </source>
</evidence>
<reference evidence="2 3" key="1">
    <citation type="submission" date="2018-11" db="EMBL/GenBank/DDBJ databases">
        <authorList>
            <consortium name="Pathogen Informatics"/>
        </authorList>
    </citation>
    <scope>NUCLEOTIDE SEQUENCE [LARGE SCALE GENOMIC DNA]</scope>
    <source>
        <strain evidence="2 3">Zambia</strain>
    </source>
</reference>
<feature type="compositionally biased region" description="Low complexity" evidence="1">
    <location>
        <begin position="148"/>
        <end position="160"/>
    </location>
</feature>
<sequence length="184" mass="19786">MKLLLAITSNIVPKHIFEENANGSSISNINNDNGSGNPSVNTNCNNSLNILFNKRRCAVLLYLTEICVPRLDELASTRDAYLLLTERATTPSASVSSAAAATAARNSSFTHYSTTTAGDIFVTEFRQLTTLESSEHSSTGRKQKHHTNSTTTTSSNISTSGPNGIIISNSPYIPYLLIKGNFLG</sequence>
<dbReference type="AlphaFoldDB" id="A0A183LX59"/>